<protein>
    <submittedName>
        <fullName evidence="2">Uncharacterized protein</fullName>
    </submittedName>
</protein>
<feature type="compositionally biased region" description="Polar residues" evidence="1">
    <location>
        <begin position="135"/>
        <end position="144"/>
    </location>
</feature>
<dbReference type="EMBL" id="HG678083">
    <property type="protein sequence ID" value="CDJ45189.1"/>
    <property type="molecule type" value="Genomic_DNA"/>
</dbReference>
<dbReference type="GeneID" id="25251070"/>
<feature type="region of interest" description="Disordered" evidence="1">
    <location>
        <begin position="522"/>
        <end position="547"/>
    </location>
</feature>
<evidence type="ECO:0000256" key="1">
    <source>
        <dbReference type="SAM" id="MobiDB-lite"/>
    </source>
</evidence>
<feature type="compositionally biased region" description="Low complexity" evidence="1">
    <location>
        <begin position="152"/>
        <end position="168"/>
    </location>
</feature>
<reference evidence="2" key="1">
    <citation type="submission" date="2013-10" db="EMBL/GenBank/DDBJ databases">
        <title>Genomic analysis of the causative agents of coccidiosis in chickens.</title>
        <authorList>
            <person name="Reid A.J."/>
            <person name="Blake D."/>
            <person name="Billington K."/>
            <person name="Browne H."/>
            <person name="Dunn M."/>
            <person name="Hung S."/>
            <person name="Kawahara F."/>
            <person name="Miranda-Saavedra D."/>
            <person name="Mourier T."/>
            <person name="Nagra H."/>
            <person name="Otto T.D."/>
            <person name="Rawlings N."/>
            <person name="Sanchez A."/>
            <person name="Sanders M."/>
            <person name="Subramaniam C."/>
            <person name="Tay Y."/>
            <person name="Dear P."/>
            <person name="Doerig C."/>
            <person name="Gruber A."/>
            <person name="Parkinson J."/>
            <person name="Shirley M."/>
            <person name="Wan K.L."/>
            <person name="Berriman M."/>
            <person name="Tomley F."/>
            <person name="Pain A."/>
        </authorList>
    </citation>
    <scope>NUCLEOTIDE SEQUENCE [LARGE SCALE GENOMIC DNA]</scope>
    <source>
        <strain evidence="2">Houghton</strain>
    </source>
</reference>
<feature type="compositionally biased region" description="Polar residues" evidence="1">
    <location>
        <begin position="29"/>
        <end position="39"/>
    </location>
</feature>
<feature type="region of interest" description="Disordered" evidence="1">
    <location>
        <begin position="206"/>
        <end position="301"/>
    </location>
</feature>
<feature type="compositionally biased region" description="Basic residues" evidence="1">
    <location>
        <begin position="346"/>
        <end position="361"/>
    </location>
</feature>
<feature type="compositionally biased region" description="Low complexity" evidence="1">
    <location>
        <begin position="214"/>
        <end position="260"/>
    </location>
</feature>
<feature type="region of interest" description="Disordered" evidence="1">
    <location>
        <begin position="328"/>
        <end position="375"/>
    </location>
</feature>
<gene>
    <name evidence="2" type="ORF">ETH_00009345</name>
</gene>
<keyword evidence="3" id="KW-1185">Reference proteome</keyword>
<feature type="region of interest" description="Disordered" evidence="1">
    <location>
        <begin position="450"/>
        <end position="471"/>
    </location>
</feature>
<evidence type="ECO:0000313" key="2">
    <source>
        <dbReference type="EMBL" id="CDJ45189.1"/>
    </source>
</evidence>
<reference evidence="2" key="2">
    <citation type="submission" date="2013-10" db="EMBL/GenBank/DDBJ databases">
        <authorList>
            <person name="Aslett M."/>
        </authorList>
    </citation>
    <scope>NUCLEOTIDE SEQUENCE [LARGE SCALE GENOMIC DNA]</scope>
    <source>
        <strain evidence="2">Houghton</strain>
    </source>
</reference>
<dbReference type="RefSeq" id="XP_013235936.1">
    <property type="nucleotide sequence ID" value="XM_013380482.1"/>
</dbReference>
<evidence type="ECO:0000313" key="3">
    <source>
        <dbReference type="Proteomes" id="UP000030747"/>
    </source>
</evidence>
<dbReference type="OrthoDB" id="348929at2759"/>
<feature type="compositionally biased region" description="Low complexity" evidence="1">
    <location>
        <begin position="522"/>
        <end position="541"/>
    </location>
</feature>
<sequence>MRPGSLPSCPIELFGISSSPDFSLRPFARSSNQNMQKLQQHPPEGAPQELPASSPQGAPVPTAAPTPNTTPPQTQPPNPSETSAAPTEPLVGAPRGPLGPREPLGSLLEPSAWEALRGPLSQPNPTSEEAPPASQPQGPLNGFQQLPFRPEQQLLLQQIQQQQQQQQLPRSEAPQAAQQQLPFYPHVPTLQSLLLQSIPRAYGQQYQQHEPLQHEATQQQQQQHQEATQQQQQQHQEATQQQQQQHQEATQQLQPQQLLQRPLDCPQRSLGQPQGPTDGTLRGPLAALSGPPMVQRHRASTEQAAATAAAVAAAAAAVPAAAAWPADWDRGVRDGEGPSAVQPGDRKRKPTGKAAASRRKVAAVDPRQQQQKQQQQLQYREQLDISLLQQQHGLQGLPVNAGVSVSARQQQQLLILHQLLLQQQRSLFQHAEQQQQQWQLLQRDLSLLQPREQQAQQPGDKSSVPLASSQPSAAAAAAAAARHTLQQLQQLHQAALQLQHKELGLSMRELETLYLPLLWSSSNNSSSSSSSNSASSSSSNAGEASLGKYSSWKRDKGTFFAAIGEGCWMAWPAERQNGSSEWLLQQQQQQLQPLLACVVGEKEQRALLQHIWCSGADALEAAAAALRGPPGAPSFVDIVMRLPPPCCYSWSVRKKGILFVWRHVASGEQQQKQLQQQQEPLLQQQQGEQLLQQQQQLAP</sequence>
<feature type="compositionally biased region" description="Pro residues" evidence="1">
    <location>
        <begin position="62"/>
        <end position="79"/>
    </location>
</feature>
<feature type="compositionally biased region" description="Low complexity" evidence="1">
    <location>
        <begin position="94"/>
        <end position="111"/>
    </location>
</feature>
<dbReference type="AlphaFoldDB" id="U6L9F2"/>
<proteinExistence type="predicted"/>
<organism evidence="2 3">
    <name type="scientific">Eimeria tenella</name>
    <name type="common">Coccidian parasite</name>
    <dbReference type="NCBI Taxonomy" id="5802"/>
    <lineage>
        <taxon>Eukaryota</taxon>
        <taxon>Sar</taxon>
        <taxon>Alveolata</taxon>
        <taxon>Apicomplexa</taxon>
        <taxon>Conoidasida</taxon>
        <taxon>Coccidia</taxon>
        <taxon>Eucoccidiorida</taxon>
        <taxon>Eimeriorina</taxon>
        <taxon>Eimeriidae</taxon>
        <taxon>Eimeria</taxon>
    </lineage>
</organism>
<feature type="compositionally biased region" description="Polar residues" evidence="1">
    <location>
        <begin position="451"/>
        <end position="460"/>
    </location>
</feature>
<dbReference type="VEuPathDB" id="ToxoDB:ETH_00009345"/>
<feature type="region of interest" description="Disordered" evidence="1">
    <location>
        <begin position="1"/>
        <end position="183"/>
    </location>
</feature>
<dbReference type="Proteomes" id="UP000030747">
    <property type="component" value="Unassembled WGS sequence"/>
</dbReference>
<dbReference type="VEuPathDB" id="ToxoDB:ETH2_1012300"/>
<accession>U6L9F2</accession>
<name>U6L9F2_EIMTE</name>